<evidence type="ECO:0000313" key="2">
    <source>
        <dbReference type="EMBL" id="SDK18417.1"/>
    </source>
</evidence>
<sequence>MTDSDQPPTPTERRRLEALEETPHAHLFDGEPQTIRLALADGERIPTHRHPDREIVLHVLEGHLTMSLGDDEYDVHEGGVVRFDGAQDISPKAQADTTALLVLARRTD</sequence>
<protein>
    <submittedName>
        <fullName evidence="2">Cupin domain-containing protein</fullName>
    </submittedName>
</protein>
<evidence type="ECO:0000313" key="3">
    <source>
        <dbReference type="Proteomes" id="UP000198882"/>
    </source>
</evidence>
<dbReference type="InterPro" id="IPR014710">
    <property type="entry name" value="RmlC-like_jellyroll"/>
</dbReference>
<keyword evidence="3" id="KW-1185">Reference proteome</keyword>
<dbReference type="Proteomes" id="UP000198882">
    <property type="component" value="Unassembled WGS sequence"/>
</dbReference>
<accession>A0A1G8ZTU3</accession>
<proteinExistence type="predicted"/>
<dbReference type="RefSeq" id="WP_090306513.1">
    <property type="nucleotide sequence ID" value="NZ_FNFE01000003.1"/>
</dbReference>
<dbReference type="STRING" id="1095776.SAMN04515672_2453"/>
<dbReference type="OrthoDB" id="199885at2157"/>
<dbReference type="SUPFAM" id="SSF51182">
    <property type="entry name" value="RmlC-like cupins"/>
    <property type="match status" value="1"/>
</dbReference>
<name>A0A1G8ZTU3_9EURY</name>
<dbReference type="Pfam" id="PF07883">
    <property type="entry name" value="Cupin_2"/>
    <property type="match status" value="1"/>
</dbReference>
<organism evidence="2 3">
    <name type="scientific">Natronorubrum texcoconense</name>
    <dbReference type="NCBI Taxonomy" id="1095776"/>
    <lineage>
        <taxon>Archaea</taxon>
        <taxon>Methanobacteriati</taxon>
        <taxon>Methanobacteriota</taxon>
        <taxon>Stenosarchaea group</taxon>
        <taxon>Halobacteria</taxon>
        <taxon>Halobacteriales</taxon>
        <taxon>Natrialbaceae</taxon>
        <taxon>Natronorubrum</taxon>
    </lineage>
</organism>
<dbReference type="Gene3D" id="2.60.120.10">
    <property type="entry name" value="Jelly Rolls"/>
    <property type="match status" value="1"/>
</dbReference>
<dbReference type="InterPro" id="IPR011051">
    <property type="entry name" value="RmlC_Cupin_sf"/>
</dbReference>
<dbReference type="EMBL" id="FNFE01000003">
    <property type="protein sequence ID" value="SDK18417.1"/>
    <property type="molecule type" value="Genomic_DNA"/>
</dbReference>
<feature type="domain" description="Cupin type-2" evidence="1">
    <location>
        <begin position="38"/>
        <end position="86"/>
    </location>
</feature>
<gene>
    <name evidence="2" type="ORF">SAMN04515672_2453</name>
</gene>
<reference evidence="3" key="1">
    <citation type="submission" date="2016-10" db="EMBL/GenBank/DDBJ databases">
        <authorList>
            <person name="Varghese N."/>
            <person name="Submissions S."/>
        </authorList>
    </citation>
    <scope>NUCLEOTIDE SEQUENCE [LARGE SCALE GENOMIC DNA]</scope>
    <source>
        <strain evidence="3">B4,CECT 8067,JCM 17497</strain>
    </source>
</reference>
<dbReference type="InterPro" id="IPR013096">
    <property type="entry name" value="Cupin_2"/>
</dbReference>
<dbReference type="AlphaFoldDB" id="A0A1G8ZTU3"/>
<evidence type="ECO:0000259" key="1">
    <source>
        <dbReference type="Pfam" id="PF07883"/>
    </source>
</evidence>